<keyword evidence="4" id="KW-1185">Reference proteome</keyword>
<proteinExistence type="predicted"/>
<dbReference type="AlphaFoldDB" id="A0A917JTN3"/>
<evidence type="ECO:0000313" key="4">
    <source>
        <dbReference type="Proteomes" id="UP001500220"/>
    </source>
</evidence>
<accession>A0A917JTN3</accession>
<name>A0A917JTN3_9PSEU</name>
<sequence>MLNAGTITFPHPAWAAFLSDARNGRTDTTNGVATITRIGTDTLVTSLATEVVLRFNQGEWSAFLAGAADGEFDFAGQLAA</sequence>
<protein>
    <recommendedName>
        <fullName evidence="5">DUF397 domain-containing protein</fullName>
    </recommendedName>
</protein>
<dbReference type="RefSeq" id="WP_188987228.1">
    <property type="nucleotide sequence ID" value="NZ_BAAAHC010000008.1"/>
</dbReference>
<reference evidence="2 3" key="2">
    <citation type="journal article" date="2014" name="Int. J. Syst. Evol. Microbiol.">
        <title>Complete genome sequence of Corynebacterium casei LMG S-19264T (=DSM 44701T), isolated from a smear-ripened cheese.</title>
        <authorList>
            <consortium name="US DOE Joint Genome Institute (JGI-PGF)"/>
            <person name="Walter F."/>
            <person name="Albersmeier A."/>
            <person name="Kalinowski J."/>
            <person name="Ruckert C."/>
        </authorList>
    </citation>
    <scope>NUCLEOTIDE SEQUENCE [LARGE SCALE GENOMIC DNA]</scope>
    <source>
        <strain evidence="2 3">CGMCC 4.7206</strain>
    </source>
</reference>
<gene>
    <name evidence="1" type="ORF">GCM10009545_19820</name>
    <name evidence="2" type="ORF">GCM10011581_22070</name>
</gene>
<evidence type="ECO:0000313" key="1">
    <source>
        <dbReference type="EMBL" id="GAA0517816.1"/>
    </source>
</evidence>
<dbReference type="Proteomes" id="UP001500220">
    <property type="component" value="Unassembled WGS sequence"/>
</dbReference>
<dbReference type="EMBL" id="BAAAHC010000008">
    <property type="protein sequence ID" value="GAA0517816.1"/>
    <property type="molecule type" value="Genomic_DNA"/>
</dbReference>
<evidence type="ECO:0008006" key="5">
    <source>
        <dbReference type="Google" id="ProtNLM"/>
    </source>
</evidence>
<dbReference type="EMBL" id="BMMT01000006">
    <property type="protein sequence ID" value="GGI84530.1"/>
    <property type="molecule type" value="Genomic_DNA"/>
</dbReference>
<reference evidence="1" key="5">
    <citation type="submission" date="2023-12" db="EMBL/GenBank/DDBJ databases">
        <authorList>
            <person name="Sun Q."/>
            <person name="Inoue M."/>
        </authorList>
    </citation>
    <scope>NUCLEOTIDE SEQUENCE</scope>
    <source>
        <strain evidence="1">JCM 10664</strain>
    </source>
</reference>
<dbReference type="Proteomes" id="UP000597989">
    <property type="component" value="Unassembled WGS sequence"/>
</dbReference>
<comment type="caution">
    <text evidence="2">The sequence shown here is derived from an EMBL/GenBank/DDBJ whole genome shotgun (WGS) entry which is preliminary data.</text>
</comment>
<organism evidence="2 3">
    <name type="scientific">Saccharopolyspora thermophila</name>
    <dbReference type="NCBI Taxonomy" id="89367"/>
    <lineage>
        <taxon>Bacteria</taxon>
        <taxon>Bacillati</taxon>
        <taxon>Actinomycetota</taxon>
        <taxon>Actinomycetes</taxon>
        <taxon>Pseudonocardiales</taxon>
        <taxon>Pseudonocardiaceae</taxon>
        <taxon>Saccharopolyspora</taxon>
    </lineage>
</organism>
<evidence type="ECO:0000313" key="2">
    <source>
        <dbReference type="EMBL" id="GGI84530.1"/>
    </source>
</evidence>
<reference evidence="1" key="1">
    <citation type="journal article" date="2014" name="Int. J. Syst. Evol. Microbiol.">
        <title>Complete genome of a new Firmicutes species belonging to the dominant human colonic microbiota ('Ruminococcus bicirculans') reveals two chromosomes and a selective capacity to utilize plant glucans.</title>
        <authorList>
            <consortium name="NISC Comparative Sequencing Program"/>
            <person name="Wegmann U."/>
            <person name="Louis P."/>
            <person name="Goesmann A."/>
            <person name="Henrissat B."/>
            <person name="Duncan S.H."/>
            <person name="Flint H.J."/>
        </authorList>
    </citation>
    <scope>NUCLEOTIDE SEQUENCE</scope>
    <source>
        <strain evidence="1">JCM 10664</strain>
    </source>
</reference>
<evidence type="ECO:0000313" key="3">
    <source>
        <dbReference type="Proteomes" id="UP000597989"/>
    </source>
</evidence>
<reference evidence="2" key="4">
    <citation type="submission" date="2020-09" db="EMBL/GenBank/DDBJ databases">
        <authorList>
            <person name="Sun Q."/>
            <person name="Zhou Y."/>
        </authorList>
    </citation>
    <scope>NUCLEOTIDE SEQUENCE</scope>
    <source>
        <strain evidence="2">CGMCC 4.7206</strain>
    </source>
</reference>
<reference evidence="4" key="3">
    <citation type="journal article" date="2019" name="Int. J. Syst. Evol. Microbiol.">
        <title>The Global Catalogue of Microorganisms (GCM) 10K type strain sequencing project: providing services to taxonomists for standard genome sequencing and annotation.</title>
        <authorList>
            <consortium name="The Broad Institute Genomics Platform"/>
            <consortium name="The Broad Institute Genome Sequencing Center for Infectious Disease"/>
            <person name="Wu L."/>
            <person name="Ma J."/>
        </authorList>
    </citation>
    <scope>NUCLEOTIDE SEQUENCE [LARGE SCALE GENOMIC DNA]</scope>
    <source>
        <strain evidence="4">JCM 10664</strain>
    </source>
</reference>